<comment type="function">
    <text evidence="2">Plant non-specific lipid-transfer proteins transfer phospholipids as well as galactolipids across membranes. May play a role in wax or cutin deposition in the cell walls of expanding epidermal cells and certain secretory tissues.</text>
</comment>
<dbReference type="PRINTS" id="PR00382">
    <property type="entry name" value="LIPIDTRNSFER"/>
</dbReference>
<feature type="chain" id="PRO_5006829421" description="Non-specific lipid-transfer protein" evidence="3">
    <location>
        <begin position="29"/>
        <end position="122"/>
    </location>
</feature>
<keyword evidence="5" id="KW-0808">Transferase</keyword>
<dbReference type="SUPFAM" id="SSF47699">
    <property type="entry name" value="Bifunctional inhibitor/lipid-transfer protein/seed storage 2S albumin"/>
    <property type="match status" value="1"/>
</dbReference>
<dbReference type="AlphaFoldDB" id="A0A0U1WTV7"/>
<dbReference type="GO" id="GO:0008289">
    <property type="term" value="F:lipid binding"/>
    <property type="evidence" value="ECO:0007669"/>
    <property type="project" value="UniProtKB-KW"/>
</dbReference>
<keyword evidence="2" id="KW-0446">Lipid-binding</keyword>
<dbReference type="PANTHER" id="PTHR33076">
    <property type="entry name" value="NON-SPECIFIC LIPID-TRANSFER PROTEIN 2-RELATED"/>
    <property type="match status" value="1"/>
</dbReference>
<comment type="similarity">
    <text evidence="1 2">Belongs to the plant LTP family.</text>
</comment>
<evidence type="ECO:0000256" key="1">
    <source>
        <dbReference type="ARBA" id="ARBA00009748"/>
    </source>
</evidence>
<dbReference type="Gene3D" id="1.10.110.10">
    <property type="entry name" value="Plant lipid-transfer and hydrophobic proteins"/>
    <property type="match status" value="1"/>
</dbReference>
<dbReference type="InterPro" id="IPR000528">
    <property type="entry name" value="Plant_nsLTP"/>
</dbReference>
<keyword evidence="3" id="KW-0732">Signal</keyword>
<evidence type="ECO:0000259" key="4">
    <source>
        <dbReference type="SMART" id="SM00499"/>
    </source>
</evidence>
<feature type="domain" description="Bifunctional inhibitor/plant lipid transfer protein/seed storage helical" evidence="4">
    <location>
        <begin position="32"/>
        <end position="118"/>
    </location>
</feature>
<reference evidence="5" key="1">
    <citation type="submission" date="2012-11" db="EMBL/GenBank/DDBJ databases">
        <title>Non-specific lipid transfer protein from Cuphea paucipetala.</title>
        <authorList>
            <person name="Roh K.H."/>
            <person name="Kim J.-B."/>
            <person name="Kim H.U."/>
            <person name="Lee K.-R."/>
        </authorList>
    </citation>
    <scope>NUCLEOTIDE SEQUENCE</scope>
</reference>
<dbReference type="InterPro" id="IPR036312">
    <property type="entry name" value="Bifun_inhib/LTP/seed_sf"/>
</dbReference>
<dbReference type="CDD" id="cd01960">
    <property type="entry name" value="nsLTP1"/>
    <property type="match status" value="1"/>
</dbReference>
<name>A0A0U1WTV7_9MYRT</name>
<keyword evidence="5" id="KW-0012">Acyltransferase</keyword>
<dbReference type="PROSITE" id="PS00597">
    <property type="entry name" value="PLANT_LTP"/>
    <property type="match status" value="1"/>
</dbReference>
<dbReference type="GO" id="GO:0006869">
    <property type="term" value="P:lipid transport"/>
    <property type="evidence" value="ECO:0007669"/>
    <property type="project" value="InterPro"/>
</dbReference>
<evidence type="ECO:0000256" key="3">
    <source>
        <dbReference type="SAM" id="SignalP"/>
    </source>
</evidence>
<feature type="signal peptide" evidence="3">
    <location>
        <begin position="1"/>
        <end position="28"/>
    </location>
</feature>
<organism evidence="5">
    <name type="scientific">Cuphea paucipetala</name>
    <dbReference type="NCBI Taxonomy" id="857164"/>
    <lineage>
        <taxon>Eukaryota</taxon>
        <taxon>Viridiplantae</taxon>
        <taxon>Streptophyta</taxon>
        <taxon>Embryophyta</taxon>
        <taxon>Tracheophyta</taxon>
        <taxon>Spermatophyta</taxon>
        <taxon>Magnoliopsida</taxon>
        <taxon>eudicotyledons</taxon>
        <taxon>Gunneridae</taxon>
        <taxon>Pentapetalae</taxon>
        <taxon>rosids</taxon>
        <taxon>malvids</taxon>
        <taxon>Myrtales</taxon>
        <taxon>Lythraceae</taxon>
        <taxon>Cuphea</taxon>
    </lineage>
</organism>
<evidence type="ECO:0000256" key="2">
    <source>
        <dbReference type="RuleBase" id="RU000628"/>
    </source>
</evidence>
<protein>
    <recommendedName>
        <fullName evidence="2">Non-specific lipid-transfer protein</fullName>
    </recommendedName>
</protein>
<dbReference type="GO" id="GO:0016746">
    <property type="term" value="F:acyltransferase activity"/>
    <property type="evidence" value="ECO:0007669"/>
    <property type="project" value="UniProtKB-KW"/>
</dbReference>
<dbReference type="Pfam" id="PF00234">
    <property type="entry name" value="Tryp_alpha_amyl"/>
    <property type="match status" value="1"/>
</dbReference>
<gene>
    <name evidence="5" type="primary">NLTP2</name>
</gene>
<dbReference type="SMART" id="SM00499">
    <property type="entry name" value="AAI"/>
    <property type="match status" value="1"/>
</dbReference>
<proteinExistence type="evidence at transcript level"/>
<dbReference type="EMBL" id="KC142135">
    <property type="protein sequence ID" value="AGL08241.1"/>
    <property type="molecule type" value="mRNA"/>
</dbReference>
<evidence type="ECO:0000313" key="5">
    <source>
        <dbReference type="EMBL" id="AGL08241.1"/>
    </source>
</evidence>
<sequence>MAFTCAIPKLVCIALIGLIVVFPGRVESSVSCTQVVNYLTPCVNFVINGGSVSQQCCSGIRSLNTAASNTKDRQDVCNCIKSVVNGVPVSQTYINNAANLPSKCGVRLPYKISPSTDCKSVK</sequence>
<keyword evidence="2" id="KW-0813">Transport</keyword>
<accession>A0A0U1WTV7</accession>
<dbReference type="InterPro" id="IPR016140">
    <property type="entry name" value="Bifunc_inhib/LTP/seed_store"/>
</dbReference>